<dbReference type="PANTHER" id="PTHR13132:SF29">
    <property type="entry name" value="ALPHA-(1,6)-FUCOSYLTRANSFERASE"/>
    <property type="match status" value="1"/>
</dbReference>
<dbReference type="InterPro" id="IPR035653">
    <property type="entry name" value="Fut8_SH3"/>
</dbReference>
<dbReference type="SUPFAM" id="SSF50044">
    <property type="entry name" value="SH3-domain"/>
    <property type="match status" value="1"/>
</dbReference>
<accession>A0AAN7SBW8</accession>
<protein>
    <recommendedName>
        <fullName evidence="10">Alpha-(1,6)-fucosyltransferase</fullName>
    </recommendedName>
</protein>
<evidence type="ECO:0000256" key="1">
    <source>
        <dbReference type="ARBA" id="ARBA00022443"/>
    </source>
</evidence>
<dbReference type="InterPro" id="IPR027350">
    <property type="entry name" value="GT23_dom"/>
</dbReference>
<keyword evidence="9" id="KW-1185">Reference proteome</keyword>
<feature type="domain" description="SH3" evidence="6">
    <location>
        <begin position="817"/>
        <end position="878"/>
    </location>
</feature>
<evidence type="ECO:0000313" key="8">
    <source>
        <dbReference type="EMBL" id="KAK4872804.1"/>
    </source>
</evidence>
<organism evidence="8 9">
    <name type="scientific">Aquatica leii</name>
    <dbReference type="NCBI Taxonomy" id="1421715"/>
    <lineage>
        <taxon>Eukaryota</taxon>
        <taxon>Metazoa</taxon>
        <taxon>Ecdysozoa</taxon>
        <taxon>Arthropoda</taxon>
        <taxon>Hexapoda</taxon>
        <taxon>Insecta</taxon>
        <taxon>Pterygota</taxon>
        <taxon>Neoptera</taxon>
        <taxon>Endopterygota</taxon>
        <taxon>Coleoptera</taxon>
        <taxon>Polyphaga</taxon>
        <taxon>Elateriformia</taxon>
        <taxon>Elateroidea</taxon>
        <taxon>Lampyridae</taxon>
        <taxon>Luciolinae</taxon>
        <taxon>Aquatica</taxon>
    </lineage>
</organism>
<keyword evidence="3 5" id="KW-0808">Transferase</keyword>
<dbReference type="GO" id="GO:0006487">
    <property type="term" value="P:protein N-linked glycosylation"/>
    <property type="evidence" value="ECO:0007669"/>
    <property type="project" value="TreeGrafter"/>
</dbReference>
<keyword evidence="2 5" id="KW-0328">Glycosyltransferase</keyword>
<name>A0AAN7SBW8_9COLE</name>
<keyword evidence="1 4" id="KW-0728">SH3 domain</keyword>
<gene>
    <name evidence="8" type="ORF">RN001_014833</name>
</gene>
<dbReference type="InterPro" id="IPR036028">
    <property type="entry name" value="SH3-like_dom_sf"/>
</dbReference>
<dbReference type="GO" id="GO:0046921">
    <property type="term" value="F:alpha-(1-&gt;6)-fucosyltransferase activity"/>
    <property type="evidence" value="ECO:0007669"/>
    <property type="project" value="TreeGrafter"/>
</dbReference>
<dbReference type="Proteomes" id="UP001353858">
    <property type="component" value="Unassembled WGS sequence"/>
</dbReference>
<evidence type="ECO:0000256" key="2">
    <source>
        <dbReference type="ARBA" id="ARBA00022676"/>
    </source>
</evidence>
<evidence type="ECO:0000259" key="7">
    <source>
        <dbReference type="PROSITE" id="PS51659"/>
    </source>
</evidence>
<dbReference type="Gene3D" id="1.10.287.1060">
    <property type="entry name" value="ESAT-6-like"/>
    <property type="match status" value="1"/>
</dbReference>
<evidence type="ECO:0000313" key="9">
    <source>
        <dbReference type="Proteomes" id="UP001353858"/>
    </source>
</evidence>
<dbReference type="InterPro" id="IPR045573">
    <property type="entry name" value="Fut8_N_cat"/>
</dbReference>
<feature type="domain" description="GT23" evidence="7">
    <location>
        <begin position="524"/>
        <end position="808"/>
    </location>
</feature>
<reference evidence="9" key="1">
    <citation type="submission" date="2023-01" db="EMBL/GenBank/DDBJ databases">
        <title>Key to firefly adult light organ development and bioluminescence: homeobox transcription factors regulate luciferase expression and transportation to peroxisome.</title>
        <authorList>
            <person name="Fu X."/>
        </authorList>
    </citation>
    <scope>NUCLEOTIDE SEQUENCE [LARGE SCALE GENOMIC DNA]</scope>
</reference>
<dbReference type="PROSITE" id="PS50002">
    <property type="entry name" value="SH3"/>
    <property type="match status" value="1"/>
</dbReference>
<dbReference type="FunFam" id="2.30.30.40:FF:000070">
    <property type="entry name" value="Alpha-(1,6)-fucosyltransferase"/>
    <property type="match status" value="1"/>
</dbReference>
<dbReference type="CDD" id="cd11792">
    <property type="entry name" value="SH3_Fut8"/>
    <property type="match status" value="1"/>
</dbReference>
<dbReference type="InterPro" id="IPR001452">
    <property type="entry name" value="SH3_domain"/>
</dbReference>
<sequence>MKKLAEVDGFNAWRNIETDELSNIVQKRLYHLQNPADCQNAKKLVCTISYYCGFGCQLHHLIHSAILAYALERTLILESTGWQYHEGGWNKVFMPLSNSCTTIGNATTIDWPGYSNSTVIRLQPYTDVSPRTQYLPLAVPEDLATRLKIIHSEPIVWWVGQILKFIWKPQFSTKAYIYNQMEKFGIKHPFVGVQIRRTDKLMRETKYHSIDKYMAVVDEYYNSIEVLTNVTKRRVYIATDDFNAVIEAKVKYSDYEILYNQNVPKEFKNDAAHIYDNIFDIVLDMHILIHSDLLVCTFSSNLCRLLHALIQSDGVDATDKTVSLDAVYWYYQQEYNKRKVILNHNAQNNTEIDLISGDIVDITEYSLNGLLYSLNYGYEEDPVKLLKQTQIELSELKKRYTKLQNLILTNTQNLIKNINNKTAPTFEYESIRRKVTDDIQELWYFINSTMTELKSKIIGNASTLLIVNKIIPIVSEYKRALVNNMEKLAEVDAFNNWRNVEITDLSNIVQKRLHYLQNPTNCQKAKKLICSITHTCGFGCQINHLVVYMIIAYGMKTTLILQSKGWSYHSNGWNDIFMPLSNNCTTVNNVSIDEWPGTPESKAINLPVTTDVDPRSQYMPLAVPEDLVNRLKTIHGNPSAWWMGQIIKYMWKPQNFTKTYITNKTKELGIESPFVGIHIRRTDKLIREAKYHAIEEYMFKVDEYYNRTEINSNVTKRRVYIATDDINVITEAKTKYSHYEILYNTNIPKVPRMDHYHLQDNLLDVIFDVHILSRSNFLVCTFSSNMCKLAYLLMQNDYVDASRMAATIDYVFHSYQQKCNKRKVMLSHKAQTPEEIDLVPGDIIDIYSNQWNGYSKGTNMRTNQKGLYPSFKVEMESEIIKFPIYSEVN</sequence>
<dbReference type="Gene3D" id="3.40.50.11350">
    <property type="match status" value="2"/>
</dbReference>
<evidence type="ECO:0000259" key="6">
    <source>
        <dbReference type="PROSITE" id="PS50002"/>
    </source>
</evidence>
<comment type="similarity">
    <text evidence="5">Belongs to the glycosyltransferase 23 family.</text>
</comment>
<evidence type="ECO:0008006" key="10">
    <source>
        <dbReference type="Google" id="ProtNLM"/>
    </source>
</evidence>
<evidence type="ECO:0000256" key="3">
    <source>
        <dbReference type="ARBA" id="ARBA00022679"/>
    </source>
</evidence>
<feature type="region of interest" description="Important for donor substrate binding" evidence="5">
    <location>
        <begin position="680"/>
        <end position="681"/>
    </location>
</feature>
<comment type="caution">
    <text evidence="8">The sequence shown here is derived from an EMBL/GenBank/DDBJ whole genome shotgun (WGS) entry which is preliminary data.</text>
</comment>
<dbReference type="PROSITE" id="PS51659">
    <property type="entry name" value="GT23"/>
    <property type="match status" value="2"/>
</dbReference>
<dbReference type="EMBL" id="JARPUR010000007">
    <property type="protein sequence ID" value="KAK4872804.1"/>
    <property type="molecule type" value="Genomic_DNA"/>
</dbReference>
<dbReference type="SMART" id="SM00326">
    <property type="entry name" value="SH3"/>
    <property type="match status" value="1"/>
</dbReference>
<evidence type="ECO:0000256" key="5">
    <source>
        <dbReference type="PROSITE-ProRule" id="PRU00992"/>
    </source>
</evidence>
<dbReference type="AlphaFoldDB" id="A0AAN7SBW8"/>
<dbReference type="Gene3D" id="2.30.30.40">
    <property type="entry name" value="SH3 Domains"/>
    <property type="match status" value="1"/>
</dbReference>
<dbReference type="CDD" id="cd11300">
    <property type="entry name" value="Fut8_like"/>
    <property type="match status" value="2"/>
</dbReference>
<dbReference type="Pfam" id="PF19745">
    <property type="entry name" value="FUT8_N_cat"/>
    <property type="match status" value="2"/>
</dbReference>
<feature type="region of interest" description="Important for donor substrate binding" evidence="5">
    <location>
        <begin position="196"/>
        <end position="197"/>
    </location>
</feature>
<dbReference type="PANTHER" id="PTHR13132">
    <property type="entry name" value="ALPHA- 1,6 -FUCOSYLTRANSFERASE"/>
    <property type="match status" value="1"/>
</dbReference>
<proteinExistence type="inferred from homology"/>
<feature type="domain" description="GT23" evidence="7">
    <location>
        <begin position="40"/>
        <end position="324"/>
    </location>
</feature>
<evidence type="ECO:0000256" key="4">
    <source>
        <dbReference type="PROSITE-ProRule" id="PRU00192"/>
    </source>
</evidence>